<dbReference type="SUPFAM" id="SSF51905">
    <property type="entry name" value="FAD/NAD(P)-binding domain"/>
    <property type="match status" value="1"/>
</dbReference>
<evidence type="ECO:0000313" key="4">
    <source>
        <dbReference type="EMBL" id="MST33572.1"/>
    </source>
</evidence>
<dbReference type="InterPro" id="IPR006076">
    <property type="entry name" value="FAD-dep_OxRdtase"/>
</dbReference>
<feature type="non-terminal residue" evidence="4">
    <location>
        <position position="1"/>
    </location>
</feature>
<accession>A0ABW9QUL4</accession>
<dbReference type="Gene3D" id="3.30.9.10">
    <property type="entry name" value="D-Amino Acid Oxidase, subunit A, domain 2"/>
    <property type="match status" value="1"/>
</dbReference>
<reference evidence="4 5" key="1">
    <citation type="submission" date="2019-11" db="EMBL/GenBank/DDBJ databases">
        <title>Acidiferrimicrobium australis gen. nov., sp. nov., an acidophilic and obligately heterotrophic, member of the Actinobacteria that catalyses dissimilatory oxido- reduction of iron isolated from metal-rich acidic water in Chile.</title>
        <authorList>
            <person name="Gonzalez D."/>
            <person name="Huber K."/>
            <person name="Hedrich S."/>
            <person name="Rojas-Villalobos C."/>
            <person name="Quatrini R."/>
            <person name="Dinamarca M.A."/>
            <person name="Schwarz A."/>
            <person name="Canales C."/>
            <person name="Nancucheo I."/>
        </authorList>
    </citation>
    <scope>NUCLEOTIDE SEQUENCE [LARGE SCALE GENOMIC DNA]</scope>
    <source>
        <strain evidence="4 5">USS-CCA1</strain>
    </source>
</reference>
<evidence type="ECO:0000313" key="5">
    <source>
        <dbReference type="Proteomes" id="UP000437736"/>
    </source>
</evidence>
<comment type="caution">
    <text evidence="4">The sequence shown here is derived from an EMBL/GenBank/DDBJ whole genome shotgun (WGS) entry which is preliminary data.</text>
</comment>
<evidence type="ECO:0000259" key="1">
    <source>
        <dbReference type="Pfam" id="PF01266"/>
    </source>
</evidence>
<keyword evidence="5" id="KW-1185">Reference proteome</keyword>
<dbReference type="PANTHER" id="PTHR13847">
    <property type="entry name" value="SARCOSINE DEHYDROGENASE-RELATED"/>
    <property type="match status" value="1"/>
</dbReference>
<dbReference type="InterPro" id="IPR027266">
    <property type="entry name" value="TrmE/GcvT-like"/>
</dbReference>
<dbReference type="Proteomes" id="UP000437736">
    <property type="component" value="Unassembled WGS sequence"/>
</dbReference>
<organism evidence="4 5">
    <name type="scientific">Acidiferrimicrobium australe</name>
    <dbReference type="NCBI Taxonomy" id="2664430"/>
    <lineage>
        <taxon>Bacteria</taxon>
        <taxon>Bacillati</taxon>
        <taxon>Actinomycetota</taxon>
        <taxon>Acidimicrobiia</taxon>
        <taxon>Acidimicrobiales</taxon>
        <taxon>Acidimicrobiaceae</taxon>
        <taxon>Acidiferrimicrobium</taxon>
    </lineage>
</organism>
<dbReference type="InterPro" id="IPR032503">
    <property type="entry name" value="FAO_M"/>
</dbReference>
<evidence type="ECO:0000259" key="3">
    <source>
        <dbReference type="Pfam" id="PF16350"/>
    </source>
</evidence>
<dbReference type="Pfam" id="PF01266">
    <property type="entry name" value="DAO"/>
    <property type="match status" value="1"/>
</dbReference>
<feature type="non-terminal residue" evidence="4">
    <location>
        <position position="312"/>
    </location>
</feature>
<sequence length="312" mass="33447">RLAGVELPVTPLRHQHLTTVPVPAVAALGRELPVLRDPEGSFYVRQDQGGLLVGPFEPRPRSWAVDGIPEGFHNRLLDPDLDQIQDVLAAVAKRVPAFAESGIRTVVHGPDGYTPDGLCLMGPVPDVAGFHVLAGFSIFGIVFSGGAGKYAAEWILEGQPGDSLWDVDVRRFGPHASGVAYTEARAKESYEREYAVHFPHEELPAGRPLKTDPLYDRLAARGAVFGARSGWERPLYFTPDPGGTDEPSFRRAAWHEHVGRECLAVAGGVGVLDQTSFGTYEVSGPGAAAFLDGLSANRLPAADGRVALTQLC</sequence>
<dbReference type="InterPro" id="IPR036188">
    <property type="entry name" value="FAD/NAD-bd_sf"/>
</dbReference>
<feature type="domain" description="FAD dependent oxidoreductase" evidence="1">
    <location>
        <begin position="5"/>
        <end position="154"/>
    </location>
</feature>
<feature type="domain" description="GCVT N-terminal" evidence="2">
    <location>
        <begin position="214"/>
        <end position="312"/>
    </location>
</feature>
<dbReference type="Gene3D" id="3.30.1360.120">
    <property type="entry name" value="Probable tRNA modification gtpase trme, domain 1"/>
    <property type="match status" value="1"/>
</dbReference>
<name>A0ABW9QUL4_9ACTN</name>
<dbReference type="Pfam" id="PF16350">
    <property type="entry name" value="FAO_M"/>
    <property type="match status" value="1"/>
</dbReference>
<dbReference type="EMBL" id="WJHE01000642">
    <property type="protein sequence ID" value="MST33572.1"/>
    <property type="molecule type" value="Genomic_DNA"/>
</dbReference>
<dbReference type="InterPro" id="IPR006222">
    <property type="entry name" value="GCVT_N"/>
</dbReference>
<proteinExistence type="predicted"/>
<dbReference type="Pfam" id="PF01571">
    <property type="entry name" value="GCV_T"/>
    <property type="match status" value="1"/>
</dbReference>
<dbReference type="SUPFAM" id="SSF54373">
    <property type="entry name" value="FAD-linked reductases, C-terminal domain"/>
    <property type="match status" value="1"/>
</dbReference>
<evidence type="ECO:0000259" key="2">
    <source>
        <dbReference type="Pfam" id="PF01571"/>
    </source>
</evidence>
<dbReference type="Gene3D" id="3.50.50.60">
    <property type="entry name" value="FAD/NAD(P)-binding domain"/>
    <property type="match status" value="1"/>
</dbReference>
<dbReference type="PANTHER" id="PTHR13847:SF193">
    <property type="entry name" value="PYRUVATE DEHYDROGENASE PHOSPHATASE REGULATORY SUBUNIT, MITOCHONDRIAL"/>
    <property type="match status" value="1"/>
</dbReference>
<gene>
    <name evidence="4" type="ORF">GHK86_12680</name>
</gene>
<protein>
    <submittedName>
        <fullName evidence="4">FAD-dependent oxidoreductase</fullName>
    </submittedName>
</protein>
<feature type="domain" description="FAD dependent oxidoreductase central" evidence="3">
    <location>
        <begin position="157"/>
        <end position="211"/>
    </location>
</feature>
<dbReference type="SUPFAM" id="SSF103025">
    <property type="entry name" value="Folate-binding domain"/>
    <property type="match status" value="1"/>
</dbReference>